<reference evidence="2" key="2">
    <citation type="submission" date="2020-11" db="EMBL/GenBank/DDBJ databases">
        <authorList>
            <person name="McCartney M.A."/>
            <person name="Auch B."/>
            <person name="Kono T."/>
            <person name="Mallez S."/>
            <person name="Becker A."/>
            <person name="Gohl D.M."/>
            <person name="Silverstein K.A.T."/>
            <person name="Koren S."/>
            <person name="Bechman K.B."/>
            <person name="Herman A."/>
            <person name="Abrahante J.E."/>
            <person name="Garbe J."/>
        </authorList>
    </citation>
    <scope>NUCLEOTIDE SEQUENCE</scope>
    <source>
        <strain evidence="2">Duluth1</strain>
        <tissue evidence="2">Whole animal</tissue>
    </source>
</reference>
<organism evidence="2 3">
    <name type="scientific">Dreissena polymorpha</name>
    <name type="common">Zebra mussel</name>
    <name type="synonym">Mytilus polymorpha</name>
    <dbReference type="NCBI Taxonomy" id="45954"/>
    <lineage>
        <taxon>Eukaryota</taxon>
        <taxon>Metazoa</taxon>
        <taxon>Spiralia</taxon>
        <taxon>Lophotrochozoa</taxon>
        <taxon>Mollusca</taxon>
        <taxon>Bivalvia</taxon>
        <taxon>Autobranchia</taxon>
        <taxon>Heteroconchia</taxon>
        <taxon>Euheterodonta</taxon>
        <taxon>Imparidentia</taxon>
        <taxon>Neoheterodontei</taxon>
        <taxon>Myida</taxon>
        <taxon>Dreissenoidea</taxon>
        <taxon>Dreissenidae</taxon>
        <taxon>Dreissena</taxon>
    </lineage>
</organism>
<keyword evidence="1" id="KW-0812">Transmembrane</keyword>
<keyword evidence="1" id="KW-0472">Membrane</keyword>
<gene>
    <name evidence="2" type="ORF">DPMN_034943</name>
</gene>
<feature type="transmembrane region" description="Helical" evidence="1">
    <location>
        <begin position="186"/>
        <end position="205"/>
    </location>
</feature>
<feature type="transmembrane region" description="Helical" evidence="1">
    <location>
        <begin position="21"/>
        <end position="45"/>
    </location>
</feature>
<dbReference type="EMBL" id="JAIWYP010000002">
    <property type="protein sequence ID" value="KAH3871731.1"/>
    <property type="molecule type" value="Genomic_DNA"/>
</dbReference>
<dbReference type="AlphaFoldDB" id="A0A9D4M8S2"/>
<comment type="caution">
    <text evidence="2">The sequence shown here is derived from an EMBL/GenBank/DDBJ whole genome shotgun (WGS) entry which is preliminary data.</text>
</comment>
<feature type="transmembrane region" description="Helical" evidence="1">
    <location>
        <begin position="119"/>
        <end position="140"/>
    </location>
</feature>
<reference evidence="2" key="1">
    <citation type="journal article" date="2019" name="bioRxiv">
        <title>The Genome of the Zebra Mussel, Dreissena polymorpha: A Resource for Invasive Species Research.</title>
        <authorList>
            <person name="McCartney M.A."/>
            <person name="Auch B."/>
            <person name="Kono T."/>
            <person name="Mallez S."/>
            <person name="Zhang Y."/>
            <person name="Obille A."/>
            <person name="Becker A."/>
            <person name="Abrahante J.E."/>
            <person name="Garbe J."/>
            <person name="Badalamenti J.P."/>
            <person name="Herman A."/>
            <person name="Mangelson H."/>
            <person name="Liachko I."/>
            <person name="Sullivan S."/>
            <person name="Sone E.D."/>
            <person name="Koren S."/>
            <person name="Silverstein K.A.T."/>
            <person name="Beckman K.B."/>
            <person name="Gohl D.M."/>
        </authorList>
    </citation>
    <scope>NUCLEOTIDE SEQUENCE</scope>
    <source>
        <strain evidence="2">Duluth1</strain>
        <tissue evidence="2">Whole animal</tissue>
    </source>
</reference>
<evidence type="ECO:0000256" key="1">
    <source>
        <dbReference type="SAM" id="Phobius"/>
    </source>
</evidence>
<accession>A0A9D4M8S2</accession>
<evidence type="ECO:0000313" key="3">
    <source>
        <dbReference type="Proteomes" id="UP000828390"/>
    </source>
</evidence>
<name>A0A9D4M8S2_DREPO</name>
<proteinExistence type="predicted"/>
<keyword evidence="3" id="KW-1185">Reference proteome</keyword>
<sequence>MNGLPRSNSDGFAEALFVFQLIQYGIVFITLVAGIACLGHIVFVLRKSCLNAGFLFALTFACFCHILVCGHLKVLALETAYRTRVNVCIDYSLPAMIANAGIFMLIIHKISFHIAATSGVAALIRMFSFCSILAGVVLTLSSSVNQDMTLLNPVSFMSILATPNSHLDASWLICEKRVSSEITNVIIEYLFVYLPVVAVAMWAVVSRFRRTRGTCNVLF</sequence>
<feature type="transmembrane region" description="Helical" evidence="1">
    <location>
        <begin position="52"/>
        <end position="77"/>
    </location>
</feature>
<protein>
    <submittedName>
        <fullName evidence="2">Uncharacterized protein</fullName>
    </submittedName>
</protein>
<feature type="transmembrane region" description="Helical" evidence="1">
    <location>
        <begin position="89"/>
        <end position="107"/>
    </location>
</feature>
<keyword evidence="1" id="KW-1133">Transmembrane helix</keyword>
<evidence type="ECO:0000313" key="2">
    <source>
        <dbReference type="EMBL" id="KAH3871731.1"/>
    </source>
</evidence>
<dbReference type="Proteomes" id="UP000828390">
    <property type="component" value="Unassembled WGS sequence"/>
</dbReference>